<keyword evidence="5" id="KW-0539">Nucleus</keyword>
<dbReference type="PRINTS" id="PR00625">
    <property type="entry name" value="JDOMAIN"/>
</dbReference>
<dbReference type="EMBL" id="JASJQH010007983">
    <property type="protein sequence ID" value="KAK9696286.1"/>
    <property type="molecule type" value="Genomic_DNA"/>
</dbReference>
<dbReference type="InterPro" id="IPR035979">
    <property type="entry name" value="RBD_domain_sf"/>
</dbReference>
<evidence type="ECO:0000256" key="5">
    <source>
        <dbReference type="ARBA" id="ARBA00023242"/>
    </source>
</evidence>
<dbReference type="InterPro" id="IPR018253">
    <property type="entry name" value="DnaJ_domain_CS"/>
</dbReference>
<dbReference type="CDD" id="cd12429">
    <property type="entry name" value="RRM_DNAJC17"/>
    <property type="match status" value="1"/>
</dbReference>
<gene>
    <name evidence="8" type="ORF">K7432_012557</name>
</gene>
<evidence type="ECO:0000256" key="4">
    <source>
        <dbReference type="ARBA" id="ARBA00023186"/>
    </source>
</evidence>
<evidence type="ECO:0000313" key="9">
    <source>
        <dbReference type="Proteomes" id="UP001479436"/>
    </source>
</evidence>
<protein>
    <recommendedName>
        <fullName evidence="7">J domain-containing protein</fullName>
    </recommendedName>
</protein>
<comment type="caution">
    <text evidence="8">The sequence shown here is derived from an EMBL/GenBank/DDBJ whole genome shotgun (WGS) entry which is preliminary data.</text>
</comment>
<comment type="subcellular location">
    <subcellularLocation>
        <location evidence="2">Cytoplasm</location>
    </subcellularLocation>
    <subcellularLocation>
        <location evidence="1">Nucleus</location>
    </subcellularLocation>
</comment>
<dbReference type="SUPFAM" id="SSF54928">
    <property type="entry name" value="RNA-binding domain, RBD"/>
    <property type="match status" value="1"/>
</dbReference>
<organism evidence="8 9">
    <name type="scientific">Basidiobolus ranarum</name>
    <dbReference type="NCBI Taxonomy" id="34480"/>
    <lineage>
        <taxon>Eukaryota</taxon>
        <taxon>Fungi</taxon>
        <taxon>Fungi incertae sedis</taxon>
        <taxon>Zoopagomycota</taxon>
        <taxon>Entomophthoromycotina</taxon>
        <taxon>Basidiobolomycetes</taxon>
        <taxon>Basidiobolales</taxon>
        <taxon>Basidiobolaceae</taxon>
        <taxon>Basidiobolus</taxon>
    </lineage>
</organism>
<name>A0ABR2VS34_9FUNG</name>
<evidence type="ECO:0000256" key="2">
    <source>
        <dbReference type="ARBA" id="ARBA00004496"/>
    </source>
</evidence>
<dbReference type="InterPro" id="IPR052094">
    <property type="entry name" value="Pre-mRNA-splicing_ERAD"/>
</dbReference>
<evidence type="ECO:0000256" key="6">
    <source>
        <dbReference type="SAM" id="Coils"/>
    </source>
</evidence>
<sequence>MSTISIEVDYYELLGVNYNSTSSEITKAYRKKALKVHPDKNPDNPDAAHKFHELSVAYELLTNAQKKLEYDNKLKAKIANKKKHQALGTQRRKYKEELEELENAVKKQKQDEMEAGIKLQTELENLRTEGYRRRREREEKELLKMMEAEVQQAKQPKQDTLLANLSITDCSLKIKWKKKVYTPDTQALQELFSKFGEVSDVISKKQGSALIVFKSVVSAHAAITSQNTDPLLEPFEISWASGSEPEIVKKLDEIKPKKPQGKAAIFSRTPEIVADKQPQIINSAPSFSFDANMGSNDYETITLMRMRQAEKDRLAAEIRLQEAMEEEKSTQ</sequence>
<dbReference type="CDD" id="cd06257">
    <property type="entry name" value="DnaJ"/>
    <property type="match status" value="1"/>
</dbReference>
<keyword evidence="6" id="KW-0175">Coiled coil</keyword>
<dbReference type="PANTHER" id="PTHR44313">
    <property type="entry name" value="DNAJ HOMOLOG SUBFAMILY C MEMBER 17"/>
    <property type="match status" value="1"/>
</dbReference>
<dbReference type="InterPro" id="IPR001623">
    <property type="entry name" value="DnaJ_domain"/>
</dbReference>
<keyword evidence="3" id="KW-0963">Cytoplasm</keyword>
<dbReference type="PROSITE" id="PS00636">
    <property type="entry name" value="DNAJ_1"/>
    <property type="match status" value="1"/>
</dbReference>
<proteinExistence type="predicted"/>
<dbReference type="InterPro" id="IPR000504">
    <property type="entry name" value="RRM_dom"/>
</dbReference>
<dbReference type="Pfam" id="PF00076">
    <property type="entry name" value="RRM_1"/>
    <property type="match status" value="1"/>
</dbReference>
<evidence type="ECO:0000313" key="8">
    <source>
        <dbReference type="EMBL" id="KAK9696286.1"/>
    </source>
</evidence>
<dbReference type="PROSITE" id="PS50076">
    <property type="entry name" value="DNAJ_2"/>
    <property type="match status" value="1"/>
</dbReference>
<keyword evidence="9" id="KW-1185">Reference proteome</keyword>
<evidence type="ECO:0000259" key="7">
    <source>
        <dbReference type="PROSITE" id="PS50076"/>
    </source>
</evidence>
<dbReference type="Gene3D" id="1.10.287.110">
    <property type="entry name" value="DnaJ domain"/>
    <property type="match status" value="1"/>
</dbReference>
<feature type="domain" description="J" evidence="7">
    <location>
        <begin position="9"/>
        <end position="74"/>
    </location>
</feature>
<evidence type="ECO:0000256" key="1">
    <source>
        <dbReference type="ARBA" id="ARBA00004123"/>
    </source>
</evidence>
<feature type="coiled-coil region" evidence="6">
    <location>
        <begin position="84"/>
        <end position="118"/>
    </location>
</feature>
<reference evidence="8 9" key="1">
    <citation type="submission" date="2023-04" db="EMBL/GenBank/DDBJ databases">
        <title>Genome of Basidiobolus ranarum AG-B5.</title>
        <authorList>
            <person name="Stajich J.E."/>
            <person name="Carter-House D."/>
            <person name="Gryganskyi A."/>
        </authorList>
    </citation>
    <scope>NUCLEOTIDE SEQUENCE [LARGE SCALE GENOMIC DNA]</scope>
    <source>
        <strain evidence="8 9">AG-B5</strain>
    </source>
</reference>
<dbReference type="SUPFAM" id="SSF46565">
    <property type="entry name" value="Chaperone J-domain"/>
    <property type="match status" value="1"/>
</dbReference>
<dbReference type="InterPro" id="IPR012677">
    <property type="entry name" value="Nucleotide-bd_a/b_plait_sf"/>
</dbReference>
<dbReference type="PANTHER" id="PTHR44313:SF1">
    <property type="entry name" value="DNAJ HOMOLOG SUBFAMILY C MEMBER 17"/>
    <property type="match status" value="1"/>
</dbReference>
<dbReference type="Proteomes" id="UP001479436">
    <property type="component" value="Unassembled WGS sequence"/>
</dbReference>
<keyword evidence="4" id="KW-0143">Chaperone</keyword>
<evidence type="ECO:0000256" key="3">
    <source>
        <dbReference type="ARBA" id="ARBA00022490"/>
    </source>
</evidence>
<dbReference type="Pfam" id="PF00226">
    <property type="entry name" value="DnaJ"/>
    <property type="match status" value="1"/>
</dbReference>
<dbReference type="InterPro" id="IPR036869">
    <property type="entry name" value="J_dom_sf"/>
</dbReference>
<dbReference type="InterPro" id="IPR034254">
    <property type="entry name" value="DNAJC17_RRM"/>
</dbReference>
<dbReference type="SMART" id="SM00271">
    <property type="entry name" value="DnaJ"/>
    <property type="match status" value="1"/>
</dbReference>
<accession>A0ABR2VS34</accession>
<dbReference type="Gene3D" id="3.30.70.330">
    <property type="match status" value="1"/>
</dbReference>